<feature type="region of interest" description="Disordered" evidence="1">
    <location>
        <begin position="25"/>
        <end position="55"/>
    </location>
</feature>
<evidence type="ECO:0000313" key="3">
    <source>
        <dbReference type="Proteomes" id="UP000194236"/>
    </source>
</evidence>
<evidence type="ECO:0000256" key="1">
    <source>
        <dbReference type="SAM" id="MobiDB-lite"/>
    </source>
</evidence>
<dbReference type="EMBL" id="MUJZ01010582">
    <property type="protein sequence ID" value="OTF82029.1"/>
    <property type="molecule type" value="Genomic_DNA"/>
</dbReference>
<feature type="compositionally biased region" description="Basic and acidic residues" evidence="1">
    <location>
        <begin position="25"/>
        <end position="40"/>
    </location>
</feature>
<dbReference type="AlphaFoldDB" id="A0A1Y3BM25"/>
<sequence length="111" mass="13065">MFLKYSFNVHRLSLLRREIRLLSGDKKNTNDKQDNVEKTKKSQKSNAIKIKDDRNERLKSLEKNVESFKSISPNDKDTINKKTAKPKVYIRQSARSKEKVEVKDDIEPMEL</sequence>
<name>A0A1Y3BM25_EURMA</name>
<proteinExistence type="predicted"/>
<reference evidence="2 3" key="1">
    <citation type="submission" date="2017-03" db="EMBL/GenBank/DDBJ databases">
        <title>Genome Survey of Euroglyphus maynei.</title>
        <authorList>
            <person name="Arlian L.G."/>
            <person name="Morgan M.S."/>
            <person name="Rider S.D."/>
        </authorList>
    </citation>
    <scope>NUCLEOTIDE SEQUENCE [LARGE SCALE GENOMIC DNA]</scope>
    <source>
        <strain evidence="2">Arlian Lab</strain>
        <tissue evidence="2">Whole body</tissue>
    </source>
</reference>
<organism evidence="2 3">
    <name type="scientific">Euroglyphus maynei</name>
    <name type="common">Mayne's house dust mite</name>
    <dbReference type="NCBI Taxonomy" id="6958"/>
    <lineage>
        <taxon>Eukaryota</taxon>
        <taxon>Metazoa</taxon>
        <taxon>Ecdysozoa</taxon>
        <taxon>Arthropoda</taxon>
        <taxon>Chelicerata</taxon>
        <taxon>Arachnida</taxon>
        <taxon>Acari</taxon>
        <taxon>Acariformes</taxon>
        <taxon>Sarcoptiformes</taxon>
        <taxon>Astigmata</taxon>
        <taxon>Psoroptidia</taxon>
        <taxon>Analgoidea</taxon>
        <taxon>Pyroglyphidae</taxon>
        <taxon>Pyroglyphinae</taxon>
        <taxon>Euroglyphus</taxon>
    </lineage>
</organism>
<dbReference type="Proteomes" id="UP000194236">
    <property type="component" value="Unassembled WGS sequence"/>
</dbReference>
<gene>
    <name evidence="2" type="ORF">BLA29_014564</name>
</gene>
<comment type="caution">
    <text evidence="2">The sequence shown here is derived from an EMBL/GenBank/DDBJ whole genome shotgun (WGS) entry which is preliminary data.</text>
</comment>
<evidence type="ECO:0000313" key="2">
    <source>
        <dbReference type="EMBL" id="OTF82029.1"/>
    </source>
</evidence>
<accession>A0A1Y3BM25</accession>
<protein>
    <submittedName>
        <fullName evidence="2">Uncharacterized protein</fullName>
    </submittedName>
</protein>
<keyword evidence="3" id="KW-1185">Reference proteome</keyword>